<comment type="similarity">
    <text evidence="1">Belongs to the RelE toxin family.</text>
</comment>
<dbReference type="InterPro" id="IPR007712">
    <property type="entry name" value="RelE/ParE_toxin"/>
</dbReference>
<proteinExistence type="inferred from homology"/>
<organism evidence="3 4">
    <name type="scientific">Corynebacterium mastitidis</name>
    <dbReference type="NCBI Taxonomy" id="161890"/>
    <lineage>
        <taxon>Bacteria</taxon>
        <taxon>Bacillati</taxon>
        <taxon>Actinomycetota</taxon>
        <taxon>Actinomycetes</taxon>
        <taxon>Mycobacteriales</taxon>
        <taxon>Corynebacteriaceae</taxon>
        <taxon>Corynebacterium</taxon>
    </lineage>
</organism>
<dbReference type="PANTHER" id="PTHR35601:SF1">
    <property type="entry name" value="TOXIN RELE"/>
    <property type="match status" value="1"/>
</dbReference>
<name>A0ABU8P236_9CORY</name>
<comment type="caution">
    <text evidence="3">The sequence shown here is derived from an EMBL/GenBank/DDBJ whole genome shotgun (WGS) entry which is preliminary data.</text>
</comment>
<dbReference type="PANTHER" id="PTHR35601">
    <property type="entry name" value="TOXIN RELE"/>
    <property type="match status" value="1"/>
</dbReference>
<dbReference type="Pfam" id="PF05016">
    <property type="entry name" value="ParE_toxin"/>
    <property type="match status" value="1"/>
</dbReference>
<dbReference type="RefSeq" id="WP_337890805.1">
    <property type="nucleotide sequence ID" value="NZ_JBAHVI010000009.1"/>
</dbReference>
<evidence type="ECO:0000313" key="3">
    <source>
        <dbReference type="EMBL" id="MEJ4100551.1"/>
    </source>
</evidence>
<dbReference type="InterPro" id="IPR035093">
    <property type="entry name" value="RelE/ParE_toxin_dom_sf"/>
</dbReference>
<evidence type="ECO:0000313" key="4">
    <source>
        <dbReference type="Proteomes" id="UP001359781"/>
    </source>
</evidence>
<sequence>MTWWRTLGWKIEYTGRAVRQLRGLDRQAARRVVAYLDSVARLEEPSARAKPLTGALRGLWRYRVGDYRVVVAFHREEVVILAVDVGHRKEVYR</sequence>
<dbReference type="EMBL" id="JBAHVJ010000009">
    <property type="protein sequence ID" value="MEJ4100551.1"/>
    <property type="molecule type" value="Genomic_DNA"/>
</dbReference>
<dbReference type="NCBIfam" id="TIGR02385">
    <property type="entry name" value="RelE_StbE"/>
    <property type="match status" value="1"/>
</dbReference>
<keyword evidence="2" id="KW-1277">Toxin-antitoxin system</keyword>
<keyword evidence="4" id="KW-1185">Reference proteome</keyword>
<gene>
    <name evidence="3" type="ORF">V5S96_09325</name>
</gene>
<evidence type="ECO:0000256" key="2">
    <source>
        <dbReference type="ARBA" id="ARBA00022649"/>
    </source>
</evidence>
<dbReference type="Proteomes" id="UP001359781">
    <property type="component" value="Unassembled WGS sequence"/>
</dbReference>
<reference evidence="3 4" key="1">
    <citation type="submission" date="2024-02" db="EMBL/GenBank/DDBJ databases">
        <title>Whole genome sequencing and characterization of Corynebacterium isolated from the ocular surface of dry eye disease sufferers.</title>
        <authorList>
            <person name="Naqvi M."/>
        </authorList>
    </citation>
    <scope>NUCLEOTIDE SEQUENCE [LARGE SCALE GENOMIC DNA]</scope>
    <source>
        <strain evidence="3 4">PCRF</strain>
    </source>
</reference>
<evidence type="ECO:0000256" key="1">
    <source>
        <dbReference type="ARBA" id="ARBA00006226"/>
    </source>
</evidence>
<accession>A0ABU8P236</accession>
<dbReference type="Gene3D" id="3.30.2310.20">
    <property type="entry name" value="RelE-like"/>
    <property type="match status" value="1"/>
</dbReference>
<protein>
    <submittedName>
        <fullName evidence="3">Type II toxin-antitoxin system RelE/ParE family toxin</fullName>
    </submittedName>
</protein>
<dbReference type="SUPFAM" id="SSF143011">
    <property type="entry name" value="RelE-like"/>
    <property type="match status" value="1"/>
</dbReference>